<dbReference type="InterPro" id="IPR024705">
    <property type="entry name" value="Ssp411"/>
</dbReference>
<dbReference type="InterPro" id="IPR036249">
    <property type="entry name" value="Thioredoxin-like_sf"/>
</dbReference>
<dbReference type="PANTHER" id="PTHR42899">
    <property type="entry name" value="SPERMATOGENESIS-ASSOCIATED PROTEIN 20"/>
    <property type="match status" value="1"/>
</dbReference>
<dbReference type="EMBL" id="BAAAYK010000038">
    <property type="protein sequence ID" value="GAA3365752.1"/>
    <property type="molecule type" value="Genomic_DNA"/>
</dbReference>
<evidence type="ECO:0000259" key="1">
    <source>
        <dbReference type="Pfam" id="PF03190"/>
    </source>
</evidence>
<dbReference type="CDD" id="cd02955">
    <property type="entry name" value="SSP411"/>
    <property type="match status" value="1"/>
</dbReference>
<dbReference type="InterPro" id="IPR004879">
    <property type="entry name" value="Ssp411-like_TRX"/>
</dbReference>
<comment type="caution">
    <text evidence="2">The sequence shown here is derived from an EMBL/GenBank/DDBJ whole genome shotgun (WGS) entry which is preliminary data.</text>
</comment>
<evidence type="ECO:0000313" key="3">
    <source>
        <dbReference type="Proteomes" id="UP001500483"/>
    </source>
</evidence>
<feature type="domain" description="Spermatogenesis-associated protein 20-like TRX" evidence="1">
    <location>
        <begin position="21"/>
        <end position="182"/>
    </location>
</feature>
<proteinExistence type="predicted"/>
<name>A0ABP6S1X4_9PSEU</name>
<dbReference type="SUPFAM" id="SSF48208">
    <property type="entry name" value="Six-hairpin glycosidases"/>
    <property type="match status" value="1"/>
</dbReference>
<dbReference type="PANTHER" id="PTHR42899:SF1">
    <property type="entry name" value="SPERMATOGENESIS-ASSOCIATED PROTEIN 20"/>
    <property type="match status" value="1"/>
</dbReference>
<dbReference type="Pfam" id="PF03190">
    <property type="entry name" value="Thioredox_DsbH"/>
    <property type="match status" value="1"/>
</dbReference>
<evidence type="ECO:0000313" key="2">
    <source>
        <dbReference type="EMBL" id="GAA3365752.1"/>
    </source>
</evidence>
<dbReference type="Proteomes" id="UP001500483">
    <property type="component" value="Unassembled WGS sequence"/>
</dbReference>
<organism evidence="2 3">
    <name type="scientific">Saccharopolyspora gregorii</name>
    <dbReference type="NCBI Taxonomy" id="33914"/>
    <lineage>
        <taxon>Bacteria</taxon>
        <taxon>Bacillati</taxon>
        <taxon>Actinomycetota</taxon>
        <taxon>Actinomycetes</taxon>
        <taxon>Pseudonocardiales</taxon>
        <taxon>Pseudonocardiaceae</taxon>
        <taxon>Saccharopolyspora</taxon>
    </lineage>
</organism>
<sequence length="691" mass="73563">MIRSSPVVGAAIIGGWEAGGMNRLADATSPYLLQHADNPVQWWPWTPEAFEEARRRDVPVLLSVGYAACHWCHVMAHESFEDAEIAAAMNEHFVNIKVDREERPDVDSVYMEATQAMTGQGGWPMTCFLTPDGEPFHCGTYYPPKPLRGMPSFPQLLEAVASAWSERGAEVRAAATRVVEQLASQPSALPEAGVDDAALDAAVSRLGSEFDAVHGGFGDAPKFPPSMVLEFLLRHHERTGSAEALRLATSTAGAMARGGLYDQLAGGFARYSVDAAWVVPHFEKMLYDNALLLRAYAHLARLDVDASGLARRVARETAEFLLRDLRTSDGAFAASLDADTEGVEGLTYVWTPEELVAVLGEQDGRWAAELLVVTPEGTFEQGASTLRLPADPDDVERWRRVRDVLAEARSRRPQPGIDDKVVTSWNGMALTALVEAAAALDEPQWVQDARRAAELLVQRHVVDGRLRRSSRDGVVGQAAGVLEDHGCLAEGLLALHQATGEQSWLDAACALLDTALQQFADPEHPGSFFDTAADAEALVRRPSDPTDNASPSGASATAAALLTAAALAGPDRATRYRAAAEQALSRAGLLVQRAPRFAGHWLAAAEALSHGPVQIAVAGDEAAERADLLAVARRNAPGGAVAVAGPPDAAAVPLLAGRGLVDGATAAYVCRGYVCDRPVTSAEDLVAALAR</sequence>
<keyword evidence="3" id="KW-1185">Reference proteome</keyword>
<dbReference type="Gene3D" id="1.50.10.10">
    <property type="match status" value="1"/>
</dbReference>
<protein>
    <submittedName>
        <fullName evidence="2">Thioredoxin domain-containing protein</fullName>
    </submittedName>
</protein>
<dbReference type="InterPro" id="IPR012341">
    <property type="entry name" value="6hp_glycosidase-like_sf"/>
</dbReference>
<dbReference type="SUPFAM" id="SSF52833">
    <property type="entry name" value="Thioredoxin-like"/>
    <property type="match status" value="1"/>
</dbReference>
<gene>
    <name evidence="2" type="ORF">GCM10020366_66920</name>
</gene>
<reference evidence="3" key="1">
    <citation type="journal article" date="2019" name="Int. J. Syst. Evol. Microbiol.">
        <title>The Global Catalogue of Microorganisms (GCM) 10K type strain sequencing project: providing services to taxonomists for standard genome sequencing and annotation.</title>
        <authorList>
            <consortium name="The Broad Institute Genomics Platform"/>
            <consortium name="The Broad Institute Genome Sequencing Center for Infectious Disease"/>
            <person name="Wu L."/>
            <person name="Ma J."/>
        </authorList>
    </citation>
    <scope>NUCLEOTIDE SEQUENCE [LARGE SCALE GENOMIC DNA]</scope>
    <source>
        <strain evidence="3">JCM 9687</strain>
    </source>
</reference>
<dbReference type="InterPro" id="IPR008928">
    <property type="entry name" value="6-hairpin_glycosidase_sf"/>
</dbReference>
<dbReference type="PIRSF" id="PIRSF006402">
    <property type="entry name" value="UCP006402_thioredoxin"/>
    <property type="match status" value="1"/>
</dbReference>
<accession>A0ABP6S1X4</accession>
<dbReference type="Gene3D" id="3.40.30.10">
    <property type="entry name" value="Glutaredoxin"/>
    <property type="match status" value="1"/>
</dbReference>